<dbReference type="PANTHER" id="PTHR39198:SF1">
    <property type="entry name" value="ALPHA-GALACTOSIDASE NEW3 DOMAIN-CONTAINING PROTEIN"/>
    <property type="match status" value="1"/>
</dbReference>
<name>A0A0F9JXV3_9ZZZZ</name>
<keyword evidence="1" id="KW-1133">Transmembrane helix</keyword>
<evidence type="ECO:0000259" key="2">
    <source>
        <dbReference type="Pfam" id="PF10633"/>
    </source>
</evidence>
<reference evidence="3" key="1">
    <citation type="journal article" date="2015" name="Nature">
        <title>Complex archaea that bridge the gap between prokaryotes and eukaryotes.</title>
        <authorList>
            <person name="Spang A."/>
            <person name="Saw J.H."/>
            <person name="Jorgensen S.L."/>
            <person name="Zaremba-Niedzwiedzka K."/>
            <person name="Martijn J."/>
            <person name="Lind A.E."/>
            <person name="van Eijk R."/>
            <person name="Schleper C."/>
            <person name="Guy L."/>
            <person name="Ettema T.J."/>
        </authorList>
    </citation>
    <scope>NUCLEOTIDE SEQUENCE</scope>
</reference>
<evidence type="ECO:0000313" key="3">
    <source>
        <dbReference type="EMBL" id="KKM74563.1"/>
    </source>
</evidence>
<dbReference type="PANTHER" id="PTHR39198">
    <property type="entry name" value="HYPOTHETICAL MEMBRANE PROTEIN, CONSERVED"/>
    <property type="match status" value="1"/>
</dbReference>
<protein>
    <recommendedName>
        <fullName evidence="2">Alpha-galactosidase NEW3 domain-containing protein</fullName>
    </recommendedName>
</protein>
<feature type="domain" description="Alpha-galactosidase NEW3" evidence="2">
    <location>
        <begin position="290"/>
        <end position="362"/>
    </location>
</feature>
<organism evidence="3">
    <name type="scientific">marine sediment metagenome</name>
    <dbReference type="NCBI Taxonomy" id="412755"/>
    <lineage>
        <taxon>unclassified sequences</taxon>
        <taxon>metagenomes</taxon>
        <taxon>ecological metagenomes</taxon>
    </lineage>
</organism>
<feature type="transmembrane region" description="Helical" evidence="1">
    <location>
        <begin position="382"/>
        <end position="405"/>
    </location>
</feature>
<evidence type="ECO:0000256" key="1">
    <source>
        <dbReference type="SAM" id="Phobius"/>
    </source>
</evidence>
<dbReference type="EMBL" id="LAZR01009122">
    <property type="protein sequence ID" value="KKM74563.1"/>
    <property type="molecule type" value="Genomic_DNA"/>
</dbReference>
<dbReference type="InterPro" id="IPR018905">
    <property type="entry name" value="A-galactase_NEW3"/>
</dbReference>
<accession>A0A0F9JXV3</accession>
<dbReference type="AlphaFoldDB" id="A0A0F9JXV3"/>
<sequence length="408" mass="45170">MNKRERGRVSLISFLAIMGVLFFTWPCAAEEKGQGKEGEKPERLIVMAVQYPGVELPPDEDVTMDVIFNNKGRSGETVHVRVTKKPQGWKTRIKTYRYGVTAVFVPSGEDKTLTFEAVPDKDIAPGNYEFRVEAETPDGHFKMSRDILVKIREKEKGPVKAKGVKITTSYPVLQGPSDVKFEFSLEVDSKLEKDAVFDLFAQGPEGWVINFKPAFETKYISSVRLKANQTTTVAVEVKPVPMAKAGEYPFNIRVSSDDAKAEAKLTVILTGTYQLEVGTLTGLLSLDAGQGKPANMSFYVKNTGSAVNNNIKFMSFKPENWKVAFNPESIAAIQPGGLKQVEVTITPYEEALVGDYSVNVRVEGEKASKTMEFRVTVKASSAWGWIGIGIIFLVIAGLTVLFRYLGRR</sequence>
<comment type="caution">
    <text evidence="3">The sequence shown here is derived from an EMBL/GenBank/DDBJ whole genome shotgun (WGS) entry which is preliminary data.</text>
</comment>
<proteinExistence type="predicted"/>
<dbReference type="Pfam" id="PF10633">
    <property type="entry name" value="NPCBM_assoc"/>
    <property type="match status" value="1"/>
</dbReference>
<keyword evidence="1" id="KW-0812">Transmembrane</keyword>
<gene>
    <name evidence="3" type="ORF">LCGC14_1399040</name>
</gene>
<keyword evidence="1" id="KW-0472">Membrane</keyword>